<protein>
    <submittedName>
        <fullName evidence="1">Uncharacterized protein</fullName>
    </submittedName>
</protein>
<reference evidence="1" key="1">
    <citation type="submission" date="2023-08" db="EMBL/GenBank/DDBJ databases">
        <authorList>
            <person name="Audoor S."/>
            <person name="Bilcke G."/>
        </authorList>
    </citation>
    <scope>NUCLEOTIDE SEQUENCE</scope>
</reference>
<organism evidence="1 2">
    <name type="scientific">Cylindrotheca closterium</name>
    <dbReference type="NCBI Taxonomy" id="2856"/>
    <lineage>
        <taxon>Eukaryota</taxon>
        <taxon>Sar</taxon>
        <taxon>Stramenopiles</taxon>
        <taxon>Ochrophyta</taxon>
        <taxon>Bacillariophyta</taxon>
        <taxon>Bacillariophyceae</taxon>
        <taxon>Bacillariophycidae</taxon>
        <taxon>Bacillariales</taxon>
        <taxon>Bacillariaceae</taxon>
        <taxon>Cylindrotheca</taxon>
    </lineage>
</organism>
<dbReference type="Proteomes" id="UP001295423">
    <property type="component" value="Unassembled WGS sequence"/>
</dbReference>
<feature type="non-terminal residue" evidence="1">
    <location>
        <position position="1"/>
    </location>
</feature>
<dbReference type="EMBL" id="CAKOGP040000947">
    <property type="protein sequence ID" value="CAJ1940741.1"/>
    <property type="molecule type" value="Genomic_DNA"/>
</dbReference>
<evidence type="ECO:0000313" key="1">
    <source>
        <dbReference type="EMBL" id="CAJ1940741.1"/>
    </source>
</evidence>
<evidence type="ECO:0000313" key="2">
    <source>
        <dbReference type="Proteomes" id="UP001295423"/>
    </source>
</evidence>
<comment type="caution">
    <text evidence="1">The sequence shown here is derived from an EMBL/GenBank/DDBJ whole genome shotgun (WGS) entry which is preliminary data.</text>
</comment>
<dbReference type="AlphaFoldDB" id="A0AAD2FI29"/>
<keyword evidence="2" id="KW-1185">Reference proteome</keyword>
<accession>A0AAD2FI29</accession>
<sequence>PVSHVTHVMDLQLIIIDVTASKLGELSRLFSESRGKPDEYFGGIPVLLVGAFNQKEPVGGILATTTLMKKVQNEQATLQQHHTASNTTKQRQYRSSTSLLNANVHNTASDSSLGSSILSASRWFELTVAERSKDMKHNENIDKLYDGMQIHLDKFHIYEFYNDKNLMADTAEERLMWLKAPVIVKTNRKRCTINYSRGLQFAKATNAVLVRWNLDYSKWEGKPPNLSDIEDTIDRDAAFWEIFVSGGPCYLIDTISKERKLCNGTRAFSCSQPGTNGFLQDADT</sequence>
<name>A0AAD2FI29_9STRA</name>
<gene>
    <name evidence="1" type="ORF">CYCCA115_LOCUS7197</name>
</gene>
<proteinExistence type="predicted"/>